<keyword evidence="6" id="KW-0333">Golgi apparatus</keyword>
<keyword evidence="4" id="KW-0813">Transport</keyword>
<dbReference type="EMBL" id="JAEHOD010000016">
    <property type="protein sequence ID" value="KAG2448828.1"/>
    <property type="molecule type" value="Genomic_DNA"/>
</dbReference>
<evidence type="ECO:0000256" key="4">
    <source>
        <dbReference type="ARBA" id="ARBA00022448"/>
    </source>
</evidence>
<sequence>MAELPVSRSYSGQGSLGPRPSGAMQLKSQASGAGAAPQRQTDVLYMSELLSYSLDRLRKEPEVLKSEKEQLERSLQTTAVSQYSAFLDAAGCLTSISNELSAVCEHLDSLLQATPELATACESFATNAAAVQEQYAHNKQLATNQSALMELLEVPQLMDTCVRNGVYDEALDLQAFVSRVGLLHPDVPVVKLLLRQVADVGNSMLQQLLGRLRTNIQLPECLRVMGYLRRIGAFSEAELRLQFLQCRDEWIGGLLADLDDNDSYEYVKHLTDVHRLHLFDAVMQYRAIFFDTAPSGAAGGVDGAGAAALTPNLRETSMLYSWVQHRLGLYLEQLRKHLPHITEGGNLASVIEHCMYCGSSLSRVGLDFQALLLPLFEACGLQLFAAHLSNAVDGFNLRLESHKWVPLPAPVMGRARTAAASASAAQLPSPSARGGAGEGQLSEPGAAPAAEGEAAGSSGGAAAPAGASNSTSGAVGGAGEDESGPPYTIMEHLPLAVYVNGVLTALNELRHCAMLSVSKPLAGLLQTALEHAAGSLVHYRHTHALAGSELALFKGCVRCMLDVVLPYLTAAFGRVFAAGAGAGKVDASASAGLLRQLLAEM</sequence>
<keyword evidence="7" id="KW-0472">Membrane</keyword>
<comment type="subcellular location">
    <subcellularLocation>
        <location evidence="1">Golgi apparatus membrane</location>
        <topology evidence="1">Peripheral membrane protein</topology>
    </subcellularLocation>
</comment>
<reference evidence="10" key="1">
    <citation type="journal article" date="2020" name="bioRxiv">
        <title>Comparative genomics of Chlamydomonas.</title>
        <authorList>
            <person name="Craig R.J."/>
            <person name="Hasan A.R."/>
            <person name="Ness R.W."/>
            <person name="Keightley P.D."/>
        </authorList>
    </citation>
    <scope>NUCLEOTIDE SEQUENCE</scope>
    <source>
        <strain evidence="10">CCAP 11/173</strain>
    </source>
</reference>
<dbReference type="PANTHER" id="PTHR21311">
    <property type="entry name" value="CONSERVED OLIGOMERIC GOLGI COMPLEX COMPONENT 8"/>
    <property type="match status" value="1"/>
</dbReference>
<feature type="region of interest" description="Disordered" evidence="9">
    <location>
        <begin position="422"/>
        <end position="483"/>
    </location>
</feature>
<dbReference type="InterPro" id="IPR016159">
    <property type="entry name" value="Cullin_repeat-like_dom_sf"/>
</dbReference>
<dbReference type="Pfam" id="PF04124">
    <property type="entry name" value="Dor1"/>
    <property type="match status" value="1"/>
</dbReference>
<evidence type="ECO:0000256" key="1">
    <source>
        <dbReference type="ARBA" id="ARBA00004395"/>
    </source>
</evidence>
<comment type="caution">
    <text evidence="10">The sequence shown here is derived from an EMBL/GenBank/DDBJ whole genome shotgun (WGS) entry which is preliminary data.</text>
</comment>
<evidence type="ECO:0000256" key="3">
    <source>
        <dbReference type="ARBA" id="ARBA00020983"/>
    </source>
</evidence>
<feature type="compositionally biased region" description="Low complexity" evidence="9">
    <location>
        <begin position="422"/>
        <end position="433"/>
    </location>
</feature>
<dbReference type="Proteomes" id="UP000613740">
    <property type="component" value="Unassembled WGS sequence"/>
</dbReference>
<name>A0A835WJJ2_9CHLO</name>
<keyword evidence="11" id="KW-1185">Reference proteome</keyword>
<keyword evidence="5" id="KW-0653">Protein transport</keyword>
<dbReference type="SUPFAM" id="SSF74788">
    <property type="entry name" value="Cullin repeat-like"/>
    <property type="match status" value="1"/>
</dbReference>
<evidence type="ECO:0000256" key="5">
    <source>
        <dbReference type="ARBA" id="ARBA00022927"/>
    </source>
</evidence>
<evidence type="ECO:0000256" key="2">
    <source>
        <dbReference type="ARBA" id="ARBA00006419"/>
    </source>
</evidence>
<comment type="similarity">
    <text evidence="2">Belongs to the COG8 family.</text>
</comment>
<dbReference type="GO" id="GO:0017119">
    <property type="term" value="C:Golgi transport complex"/>
    <property type="evidence" value="ECO:0007669"/>
    <property type="project" value="InterPro"/>
</dbReference>
<dbReference type="GO" id="GO:0015031">
    <property type="term" value="P:protein transport"/>
    <property type="evidence" value="ECO:0007669"/>
    <property type="project" value="UniProtKB-KW"/>
</dbReference>
<evidence type="ECO:0000313" key="10">
    <source>
        <dbReference type="EMBL" id="KAG2448828.1"/>
    </source>
</evidence>
<dbReference type="GO" id="GO:0006891">
    <property type="term" value="P:intra-Golgi vesicle-mediated transport"/>
    <property type="evidence" value="ECO:0007669"/>
    <property type="project" value="TreeGrafter"/>
</dbReference>
<accession>A0A835WJJ2</accession>
<protein>
    <recommendedName>
        <fullName evidence="3">Conserved oligomeric Golgi complex subunit 8</fullName>
    </recommendedName>
    <alternativeName>
        <fullName evidence="8">Component of oligomeric Golgi complex 8</fullName>
    </alternativeName>
</protein>
<gene>
    <name evidence="10" type="ORF">HYH02_006179</name>
</gene>
<evidence type="ECO:0000256" key="7">
    <source>
        <dbReference type="ARBA" id="ARBA00023136"/>
    </source>
</evidence>
<proteinExistence type="inferred from homology"/>
<dbReference type="OrthoDB" id="1661054at2759"/>
<evidence type="ECO:0000256" key="8">
    <source>
        <dbReference type="ARBA" id="ARBA00031347"/>
    </source>
</evidence>
<dbReference type="InterPro" id="IPR007255">
    <property type="entry name" value="COG8"/>
</dbReference>
<feature type="region of interest" description="Disordered" evidence="9">
    <location>
        <begin position="1"/>
        <end position="38"/>
    </location>
</feature>
<evidence type="ECO:0000313" key="11">
    <source>
        <dbReference type="Proteomes" id="UP000613740"/>
    </source>
</evidence>
<dbReference type="GO" id="GO:0000139">
    <property type="term" value="C:Golgi membrane"/>
    <property type="evidence" value="ECO:0007669"/>
    <property type="project" value="UniProtKB-SubCell"/>
</dbReference>
<evidence type="ECO:0000256" key="9">
    <source>
        <dbReference type="SAM" id="MobiDB-lite"/>
    </source>
</evidence>
<dbReference type="PANTHER" id="PTHR21311:SF0">
    <property type="entry name" value="CONSERVED OLIGOMERIC GOLGI COMPLEX SUBUNIT 8"/>
    <property type="match status" value="1"/>
</dbReference>
<evidence type="ECO:0000256" key="6">
    <source>
        <dbReference type="ARBA" id="ARBA00023034"/>
    </source>
</evidence>
<organism evidence="10 11">
    <name type="scientific">Chlamydomonas schloesseri</name>
    <dbReference type="NCBI Taxonomy" id="2026947"/>
    <lineage>
        <taxon>Eukaryota</taxon>
        <taxon>Viridiplantae</taxon>
        <taxon>Chlorophyta</taxon>
        <taxon>core chlorophytes</taxon>
        <taxon>Chlorophyceae</taxon>
        <taxon>CS clade</taxon>
        <taxon>Chlamydomonadales</taxon>
        <taxon>Chlamydomonadaceae</taxon>
        <taxon>Chlamydomonas</taxon>
    </lineage>
</organism>
<feature type="compositionally biased region" description="Low complexity" evidence="9">
    <location>
        <begin position="442"/>
        <end position="473"/>
    </location>
</feature>
<dbReference type="AlphaFoldDB" id="A0A835WJJ2"/>